<proteinExistence type="predicted"/>
<feature type="region of interest" description="Disordered" evidence="1">
    <location>
        <begin position="39"/>
        <end position="72"/>
    </location>
</feature>
<dbReference type="Proteomes" id="UP000000305">
    <property type="component" value="Unassembled WGS sequence"/>
</dbReference>
<accession>E9H996</accession>
<gene>
    <name evidence="2" type="ORF">DAPPUDRAFT_308758</name>
</gene>
<organism evidence="2 3">
    <name type="scientific">Daphnia pulex</name>
    <name type="common">Water flea</name>
    <dbReference type="NCBI Taxonomy" id="6669"/>
    <lineage>
        <taxon>Eukaryota</taxon>
        <taxon>Metazoa</taxon>
        <taxon>Ecdysozoa</taxon>
        <taxon>Arthropoda</taxon>
        <taxon>Crustacea</taxon>
        <taxon>Branchiopoda</taxon>
        <taxon>Diplostraca</taxon>
        <taxon>Cladocera</taxon>
        <taxon>Anomopoda</taxon>
        <taxon>Daphniidae</taxon>
        <taxon>Daphnia</taxon>
    </lineage>
</organism>
<dbReference type="EMBL" id="GL732608">
    <property type="protein sequence ID" value="EFX71582.1"/>
    <property type="molecule type" value="Genomic_DNA"/>
</dbReference>
<evidence type="ECO:0000313" key="2">
    <source>
        <dbReference type="EMBL" id="EFX71582.1"/>
    </source>
</evidence>
<dbReference type="InParanoid" id="E9H996"/>
<reference evidence="2 3" key="1">
    <citation type="journal article" date="2011" name="Science">
        <title>The ecoresponsive genome of Daphnia pulex.</title>
        <authorList>
            <person name="Colbourne J.K."/>
            <person name="Pfrender M.E."/>
            <person name="Gilbert D."/>
            <person name="Thomas W.K."/>
            <person name="Tucker A."/>
            <person name="Oakley T.H."/>
            <person name="Tokishita S."/>
            <person name="Aerts A."/>
            <person name="Arnold G.J."/>
            <person name="Basu M.K."/>
            <person name="Bauer D.J."/>
            <person name="Caceres C.E."/>
            <person name="Carmel L."/>
            <person name="Casola C."/>
            <person name="Choi J.H."/>
            <person name="Detter J.C."/>
            <person name="Dong Q."/>
            <person name="Dusheyko S."/>
            <person name="Eads B.D."/>
            <person name="Frohlich T."/>
            <person name="Geiler-Samerotte K.A."/>
            <person name="Gerlach D."/>
            <person name="Hatcher P."/>
            <person name="Jogdeo S."/>
            <person name="Krijgsveld J."/>
            <person name="Kriventseva E.V."/>
            <person name="Kultz D."/>
            <person name="Laforsch C."/>
            <person name="Lindquist E."/>
            <person name="Lopez J."/>
            <person name="Manak J.R."/>
            <person name="Muller J."/>
            <person name="Pangilinan J."/>
            <person name="Patwardhan R.P."/>
            <person name="Pitluck S."/>
            <person name="Pritham E.J."/>
            <person name="Rechtsteiner A."/>
            <person name="Rho M."/>
            <person name="Rogozin I.B."/>
            <person name="Sakarya O."/>
            <person name="Salamov A."/>
            <person name="Schaack S."/>
            <person name="Shapiro H."/>
            <person name="Shiga Y."/>
            <person name="Skalitzky C."/>
            <person name="Smith Z."/>
            <person name="Souvorov A."/>
            <person name="Sung W."/>
            <person name="Tang Z."/>
            <person name="Tsuchiya D."/>
            <person name="Tu H."/>
            <person name="Vos H."/>
            <person name="Wang M."/>
            <person name="Wolf Y.I."/>
            <person name="Yamagata H."/>
            <person name="Yamada T."/>
            <person name="Ye Y."/>
            <person name="Shaw J.R."/>
            <person name="Andrews J."/>
            <person name="Crease T.J."/>
            <person name="Tang H."/>
            <person name="Lucas S.M."/>
            <person name="Robertson H.M."/>
            <person name="Bork P."/>
            <person name="Koonin E.V."/>
            <person name="Zdobnov E.M."/>
            <person name="Grigoriev I.V."/>
            <person name="Lynch M."/>
            <person name="Boore J.L."/>
        </authorList>
    </citation>
    <scope>NUCLEOTIDE SEQUENCE [LARGE SCALE GENOMIC DNA]</scope>
</reference>
<keyword evidence="3" id="KW-1185">Reference proteome</keyword>
<dbReference type="AlphaFoldDB" id="E9H996"/>
<dbReference type="KEGG" id="dpx:DAPPUDRAFT_308758"/>
<name>E9H996_DAPPU</name>
<evidence type="ECO:0000256" key="1">
    <source>
        <dbReference type="SAM" id="MobiDB-lite"/>
    </source>
</evidence>
<dbReference type="HOGENOM" id="CLU_2429310_0_0_1"/>
<sequence>MPIQPNTSNLKYIKSLTPPEKLTTWLTGYDNDGFWDPRRVPLTKKKNSKEETTTTSTSRKSTRKRKATEQSNYLFKQNSTRNHFHLMIGLR</sequence>
<protein>
    <submittedName>
        <fullName evidence="2">Uncharacterized protein</fullName>
    </submittedName>
</protein>
<evidence type="ECO:0000313" key="3">
    <source>
        <dbReference type="Proteomes" id="UP000000305"/>
    </source>
</evidence>